<keyword evidence="2" id="KW-0472">Membrane</keyword>
<accession>A0A363UNN6</accession>
<comment type="caution">
    <text evidence="3">The sequence shown here is derived from an EMBL/GenBank/DDBJ whole genome shotgun (WGS) entry which is preliminary data.</text>
</comment>
<feature type="region of interest" description="Disordered" evidence="1">
    <location>
        <begin position="105"/>
        <end position="131"/>
    </location>
</feature>
<organism evidence="3 4">
    <name type="scientific">Abyssibacter profundi</name>
    <dbReference type="NCBI Taxonomy" id="2182787"/>
    <lineage>
        <taxon>Bacteria</taxon>
        <taxon>Pseudomonadati</taxon>
        <taxon>Pseudomonadota</taxon>
        <taxon>Gammaproteobacteria</taxon>
        <taxon>Chromatiales</taxon>
        <taxon>Oceanococcaceae</taxon>
        <taxon>Abyssibacter</taxon>
    </lineage>
</organism>
<evidence type="ECO:0000256" key="1">
    <source>
        <dbReference type="SAM" id="MobiDB-lite"/>
    </source>
</evidence>
<reference evidence="3 4" key="1">
    <citation type="submission" date="2018-05" db="EMBL/GenBank/DDBJ databases">
        <title>Abyssibacter profundi OUC007T gen. nov., sp. nov, a marine bacterium isolated from seawater of the Mariana Trench.</title>
        <authorList>
            <person name="Zhou S."/>
        </authorList>
    </citation>
    <scope>NUCLEOTIDE SEQUENCE [LARGE SCALE GENOMIC DNA]</scope>
    <source>
        <strain evidence="3 4">OUC007</strain>
    </source>
</reference>
<evidence type="ECO:0000313" key="3">
    <source>
        <dbReference type="EMBL" id="PWN57057.1"/>
    </source>
</evidence>
<dbReference type="RefSeq" id="WP_109719138.1">
    <property type="nucleotide sequence ID" value="NZ_QEQK01000003.1"/>
</dbReference>
<feature type="transmembrane region" description="Helical" evidence="2">
    <location>
        <begin position="6"/>
        <end position="23"/>
    </location>
</feature>
<dbReference type="OrthoDB" id="6367542at2"/>
<gene>
    <name evidence="3" type="ORF">DEH80_03725</name>
</gene>
<proteinExistence type="predicted"/>
<evidence type="ECO:0000256" key="2">
    <source>
        <dbReference type="SAM" id="Phobius"/>
    </source>
</evidence>
<dbReference type="Proteomes" id="UP000251800">
    <property type="component" value="Unassembled WGS sequence"/>
</dbReference>
<name>A0A363UNN6_9GAMM</name>
<evidence type="ECO:0000313" key="4">
    <source>
        <dbReference type="Proteomes" id="UP000251800"/>
    </source>
</evidence>
<keyword evidence="2" id="KW-1133">Transmembrane helix</keyword>
<protein>
    <submittedName>
        <fullName evidence="3">Uncharacterized protein</fullName>
    </submittedName>
</protein>
<dbReference type="EMBL" id="QEQK01000003">
    <property type="protein sequence ID" value="PWN57057.1"/>
    <property type="molecule type" value="Genomic_DNA"/>
</dbReference>
<keyword evidence="2" id="KW-0812">Transmembrane</keyword>
<dbReference type="AlphaFoldDB" id="A0A363UNN6"/>
<sequence>MTLSHLHWFVEVVLASALAVALWKLRQQRTQPRTAGERDPEAGSDTYIAIRILNPMELARRQSWLAGTLAGISPNFVRRLVHTRTVQILKDQLLDYGVQADVRLERGRPAPGLPLKDMRPPGVSRGPDEPS</sequence>
<keyword evidence="4" id="KW-1185">Reference proteome</keyword>